<dbReference type="Proteomes" id="UP001501294">
    <property type="component" value="Unassembled WGS sequence"/>
</dbReference>
<dbReference type="NCBIfam" id="TIGR02532">
    <property type="entry name" value="IV_pilin_GFxxxE"/>
    <property type="match status" value="1"/>
</dbReference>
<keyword evidence="1" id="KW-0472">Membrane</keyword>
<reference evidence="3" key="1">
    <citation type="journal article" date="2019" name="Int. J. Syst. Evol. Microbiol.">
        <title>The Global Catalogue of Microorganisms (GCM) 10K type strain sequencing project: providing services to taxonomists for standard genome sequencing and annotation.</title>
        <authorList>
            <consortium name="The Broad Institute Genomics Platform"/>
            <consortium name="The Broad Institute Genome Sequencing Center for Infectious Disease"/>
            <person name="Wu L."/>
            <person name="Ma J."/>
        </authorList>
    </citation>
    <scope>NUCLEOTIDE SEQUENCE [LARGE SCALE GENOMIC DNA]</scope>
    <source>
        <strain evidence="3">JCM 17727</strain>
    </source>
</reference>
<sequence length="244" mass="26403">MIIKYTKRERGFTLVELMVGMLLGLILIAGVFTIYLSTKKTNNTAEGVIGAQSDAQLALSFMKEDIARAGWVNNSSITYTMNSPVPTDYKTYEGGTGIDSLKIHYESCDSSQPINDCIGAAIDSADCNGTAVTPGDVITNTYEVNGGVLTCNGQPLISNVEDFQVLYGELNGSSLNYVTADNITNVSNIRSIRFGLLLTSDKNTSDSNISRNINLLGKDISVNDKKLHLKYETTVVIHNRPSGI</sequence>
<keyword evidence="3" id="KW-1185">Reference proteome</keyword>
<dbReference type="Pfam" id="PF07963">
    <property type="entry name" value="N_methyl"/>
    <property type="match status" value="1"/>
</dbReference>
<comment type="caution">
    <text evidence="2">The sequence shown here is derived from an EMBL/GenBank/DDBJ whole genome shotgun (WGS) entry which is preliminary data.</text>
</comment>
<dbReference type="PROSITE" id="PS00409">
    <property type="entry name" value="PROKAR_NTER_METHYL"/>
    <property type="match status" value="1"/>
</dbReference>
<proteinExistence type="predicted"/>
<keyword evidence="1" id="KW-1133">Transmembrane helix</keyword>
<name>A0ABP8I008_9GAMM</name>
<dbReference type="InterPro" id="IPR032092">
    <property type="entry name" value="PilW"/>
</dbReference>
<evidence type="ECO:0008006" key="4">
    <source>
        <dbReference type="Google" id="ProtNLM"/>
    </source>
</evidence>
<dbReference type="RefSeq" id="WP_223577825.1">
    <property type="nucleotide sequence ID" value="NZ_BAABFU010000002.1"/>
</dbReference>
<dbReference type="EMBL" id="BAABFU010000002">
    <property type="protein sequence ID" value="GAA4348560.1"/>
    <property type="molecule type" value="Genomic_DNA"/>
</dbReference>
<dbReference type="InterPro" id="IPR012902">
    <property type="entry name" value="N_methyl_site"/>
</dbReference>
<evidence type="ECO:0000313" key="3">
    <source>
        <dbReference type="Proteomes" id="UP001501294"/>
    </source>
</evidence>
<feature type="transmembrane region" description="Helical" evidence="1">
    <location>
        <begin position="12"/>
        <end position="36"/>
    </location>
</feature>
<dbReference type="Pfam" id="PF16074">
    <property type="entry name" value="PilW"/>
    <property type="match status" value="1"/>
</dbReference>
<accession>A0ABP8I008</accession>
<keyword evidence="1" id="KW-0812">Transmembrane</keyword>
<evidence type="ECO:0000313" key="2">
    <source>
        <dbReference type="EMBL" id="GAA4348560.1"/>
    </source>
</evidence>
<protein>
    <recommendedName>
        <fullName evidence="4">Prepilin-type N-terminal cleavage/methylation domain-containing protein</fullName>
    </recommendedName>
</protein>
<gene>
    <name evidence="2" type="ORF">GCM10023150_12050</name>
</gene>
<evidence type="ECO:0000256" key="1">
    <source>
        <dbReference type="SAM" id="Phobius"/>
    </source>
</evidence>
<organism evidence="2 3">
    <name type="scientific">Kangiella taiwanensis</name>
    <dbReference type="NCBI Taxonomy" id="1079179"/>
    <lineage>
        <taxon>Bacteria</taxon>
        <taxon>Pseudomonadati</taxon>
        <taxon>Pseudomonadota</taxon>
        <taxon>Gammaproteobacteria</taxon>
        <taxon>Kangiellales</taxon>
        <taxon>Kangiellaceae</taxon>
        <taxon>Kangiella</taxon>
    </lineage>
</organism>